<feature type="domain" description="Peptidase M14" evidence="9">
    <location>
        <begin position="129"/>
        <end position="481"/>
    </location>
</feature>
<evidence type="ECO:0000256" key="7">
    <source>
        <dbReference type="PROSITE-ProRule" id="PRU01379"/>
    </source>
</evidence>
<dbReference type="Pfam" id="PF00246">
    <property type="entry name" value="Peptidase_M14"/>
    <property type="match status" value="1"/>
</dbReference>
<evidence type="ECO:0000256" key="2">
    <source>
        <dbReference type="ARBA" id="ARBA00005988"/>
    </source>
</evidence>
<protein>
    <submittedName>
        <fullName evidence="10">Zinc carboxypeptidase A 1</fullName>
    </submittedName>
</protein>
<dbReference type="AlphaFoldDB" id="A0A364N9S3"/>
<evidence type="ECO:0000259" key="9">
    <source>
        <dbReference type="PROSITE" id="PS52035"/>
    </source>
</evidence>
<feature type="chain" id="PRO_5016800561" evidence="8">
    <location>
        <begin position="17"/>
        <end position="488"/>
    </location>
</feature>
<keyword evidence="3" id="KW-0645">Protease</keyword>
<keyword evidence="6" id="KW-0482">Metalloprotease</keyword>
<proteinExistence type="inferred from homology"/>
<dbReference type="EMBL" id="QGDH01000028">
    <property type="protein sequence ID" value="RAR13947.1"/>
    <property type="molecule type" value="Genomic_DNA"/>
</dbReference>
<dbReference type="InterPro" id="IPR000834">
    <property type="entry name" value="Peptidase_M14"/>
</dbReference>
<dbReference type="STRING" id="183478.A0A364N9S3"/>
<dbReference type="SMART" id="SM00631">
    <property type="entry name" value="Zn_pept"/>
    <property type="match status" value="1"/>
</dbReference>
<dbReference type="FunFam" id="3.40.630.10:FF:000155">
    <property type="entry name" value="Zn-dependent exopeptidase"/>
    <property type="match status" value="1"/>
</dbReference>
<reference evidence="11" key="1">
    <citation type="submission" date="2018-05" db="EMBL/GenBank/DDBJ databases">
        <title>Draft genome sequence of Stemphylium lycopersici strain CIDEFI 213.</title>
        <authorList>
            <person name="Medina R."/>
            <person name="Franco M.E.E."/>
            <person name="Lucentini C.G."/>
            <person name="Saparrat M.C.N."/>
            <person name="Balatti P.A."/>
        </authorList>
    </citation>
    <scope>NUCLEOTIDE SEQUENCE [LARGE SCALE GENOMIC DNA]</scope>
    <source>
        <strain evidence="11">CIDEFI 213</strain>
    </source>
</reference>
<name>A0A364N9S3_STELY</name>
<organism evidence="10 11">
    <name type="scientific">Stemphylium lycopersici</name>
    <name type="common">Tomato gray leaf spot disease fungus</name>
    <name type="synonym">Thyrospora lycopersici</name>
    <dbReference type="NCBI Taxonomy" id="183478"/>
    <lineage>
        <taxon>Eukaryota</taxon>
        <taxon>Fungi</taxon>
        <taxon>Dikarya</taxon>
        <taxon>Ascomycota</taxon>
        <taxon>Pezizomycotina</taxon>
        <taxon>Dothideomycetes</taxon>
        <taxon>Pleosporomycetidae</taxon>
        <taxon>Pleosporales</taxon>
        <taxon>Pleosporineae</taxon>
        <taxon>Pleosporaceae</taxon>
        <taxon>Stemphylium</taxon>
    </lineage>
</organism>
<evidence type="ECO:0000313" key="10">
    <source>
        <dbReference type="EMBL" id="RAR13947.1"/>
    </source>
</evidence>
<gene>
    <name evidence="10" type="ORF">DDE83_002678</name>
</gene>
<sequence>MKVSTLLGLLPGAALASDVLSVAFYAKEKNQLYDFISANSEIDYGCRPQVLASGEEHKLHAVISEHNLNHFKRSLDPELVRVEILDNLNKRQTATAPIGKGDRFDGGKIAPRGLGTRKPSEYAELQSAGILNADEVYTAMKGLEKEYGMSLFTTPHKTFEGNTIIGGVANKAEKIKKDKQYIYFTSGIHARERGGPDNLIYFISDLLYANEHRIGLTYGNKKYTNSQVKKALGAGVVFIPMLNPDGVRHDQANSNLWRKNRNPASARPNEPFSVGVDLNRNFDFLWNFTEKFDPSIAPASTNPGSQAFYGTAPFSEPETQDMAWVYDEYPNIHWYIDVHSAAGTLLYSWGDDIDQSHDPKQNLFNPAYDGKRGVVEDELYKEYISQEDWDNIRIAANRTTDAMISVGGREYVSQQAVGLYPTSGASDDWSFSRWNGNKKLTKVYGYTMEFGYPTNFYPTAEEFIQNIIDTNAGFMEFILTAVEIGLKA</sequence>
<comment type="caution">
    <text evidence="10">The sequence shown here is derived from an EMBL/GenBank/DDBJ whole genome shotgun (WGS) entry which is preliminary data.</text>
</comment>
<dbReference type="OrthoDB" id="3626597at2759"/>
<evidence type="ECO:0000256" key="6">
    <source>
        <dbReference type="ARBA" id="ARBA00023049"/>
    </source>
</evidence>
<dbReference type="PROSITE" id="PS52035">
    <property type="entry name" value="PEPTIDASE_M14"/>
    <property type="match status" value="1"/>
</dbReference>
<evidence type="ECO:0000313" key="11">
    <source>
        <dbReference type="Proteomes" id="UP000249619"/>
    </source>
</evidence>
<evidence type="ECO:0000256" key="8">
    <source>
        <dbReference type="SAM" id="SignalP"/>
    </source>
</evidence>
<accession>A0A364N9S3</accession>
<dbReference type="GO" id="GO:0004181">
    <property type="term" value="F:metallocarboxypeptidase activity"/>
    <property type="evidence" value="ECO:0007669"/>
    <property type="project" value="InterPro"/>
</dbReference>
<dbReference type="SUPFAM" id="SSF53187">
    <property type="entry name" value="Zn-dependent exopeptidases"/>
    <property type="match status" value="1"/>
</dbReference>
<dbReference type="PANTHER" id="PTHR11705">
    <property type="entry name" value="PROTEASE FAMILY M14 CARBOXYPEPTIDASE A,B"/>
    <property type="match status" value="1"/>
</dbReference>
<evidence type="ECO:0000256" key="3">
    <source>
        <dbReference type="ARBA" id="ARBA00022670"/>
    </source>
</evidence>
<feature type="signal peptide" evidence="8">
    <location>
        <begin position="1"/>
        <end position="16"/>
    </location>
</feature>
<dbReference type="Gene3D" id="3.40.630.10">
    <property type="entry name" value="Zn peptidases"/>
    <property type="match status" value="1"/>
</dbReference>
<keyword evidence="11" id="KW-1185">Reference proteome</keyword>
<dbReference type="Proteomes" id="UP000249619">
    <property type="component" value="Unassembled WGS sequence"/>
</dbReference>
<evidence type="ECO:0000256" key="1">
    <source>
        <dbReference type="ARBA" id="ARBA00001947"/>
    </source>
</evidence>
<keyword evidence="8" id="KW-0732">Signal</keyword>
<dbReference type="GO" id="GO:0006508">
    <property type="term" value="P:proteolysis"/>
    <property type="evidence" value="ECO:0007669"/>
    <property type="project" value="UniProtKB-KW"/>
</dbReference>
<comment type="cofactor">
    <cofactor evidence="1">
        <name>Zn(2+)</name>
        <dbReference type="ChEBI" id="CHEBI:29105"/>
    </cofactor>
</comment>
<keyword evidence="5" id="KW-0862">Zinc</keyword>
<keyword evidence="10" id="KW-0121">Carboxypeptidase</keyword>
<evidence type="ECO:0000256" key="5">
    <source>
        <dbReference type="ARBA" id="ARBA00022833"/>
    </source>
</evidence>
<dbReference type="GO" id="GO:0008270">
    <property type="term" value="F:zinc ion binding"/>
    <property type="evidence" value="ECO:0007669"/>
    <property type="project" value="InterPro"/>
</dbReference>
<dbReference type="PANTHER" id="PTHR11705:SF143">
    <property type="entry name" value="SLL0236 PROTEIN"/>
    <property type="match status" value="1"/>
</dbReference>
<evidence type="ECO:0000256" key="4">
    <source>
        <dbReference type="ARBA" id="ARBA00022801"/>
    </source>
</evidence>
<keyword evidence="4" id="KW-0378">Hydrolase</keyword>
<feature type="active site" description="Proton donor/acceptor" evidence="7">
    <location>
        <position position="449"/>
    </location>
</feature>
<comment type="similarity">
    <text evidence="2 7">Belongs to the peptidase M14 family.</text>
</comment>